<evidence type="ECO:0000313" key="2">
    <source>
        <dbReference type="Proteomes" id="UP000613160"/>
    </source>
</evidence>
<reference evidence="1" key="2">
    <citation type="submission" date="2020-09" db="EMBL/GenBank/DDBJ databases">
        <authorList>
            <person name="Sun Q."/>
            <person name="Zhou Y."/>
        </authorList>
    </citation>
    <scope>NUCLEOTIDE SEQUENCE</scope>
    <source>
        <strain evidence="1">CGMCC 1.15493</strain>
    </source>
</reference>
<dbReference type="Proteomes" id="UP000613160">
    <property type="component" value="Unassembled WGS sequence"/>
</dbReference>
<gene>
    <name evidence="1" type="ORF">GCM10011335_46370</name>
</gene>
<protein>
    <recommendedName>
        <fullName evidence="3">Metallophosphoesterase</fullName>
    </recommendedName>
</protein>
<accession>A0A916YB60</accession>
<dbReference type="SUPFAM" id="SSF56300">
    <property type="entry name" value="Metallo-dependent phosphatases"/>
    <property type="match status" value="1"/>
</dbReference>
<dbReference type="RefSeq" id="WP_188854822.1">
    <property type="nucleotide sequence ID" value="NZ_BMJJ01000014.1"/>
</dbReference>
<organism evidence="1 2">
    <name type="scientific">Aureimonas glaciei</name>
    <dbReference type="NCBI Taxonomy" id="1776957"/>
    <lineage>
        <taxon>Bacteria</taxon>
        <taxon>Pseudomonadati</taxon>
        <taxon>Pseudomonadota</taxon>
        <taxon>Alphaproteobacteria</taxon>
        <taxon>Hyphomicrobiales</taxon>
        <taxon>Aurantimonadaceae</taxon>
        <taxon>Aureimonas</taxon>
    </lineage>
</organism>
<evidence type="ECO:0008006" key="3">
    <source>
        <dbReference type="Google" id="ProtNLM"/>
    </source>
</evidence>
<sequence length="364" mass="41728">MTIFFTADHHFGHAGAIHQNGRPFANIIQMRETMIERWNEAVGADDTVYHLGDFAFRAGRVEVEDIFNRLKGRKHLITGNHDHSAPQMHLDWESVTQLSELKVGGVQVVMCHYPLHEWRNQRRGAIQLHGHVHGNTQGPAGSIDVGVDCWDFRPVSLPEILERLDQRLREPAYEHQFGAAATLTEANRTQMRRYAPRLVQLGTEEGWAPNDLIRTGLDVVAHVTPKARRSMQTICETMNDHDRELAFRMISAHVDFVLERMKSGQIELGDMPSPMTPAQRRQTDRYVARLSQISEEEQYMSPNDLIRTALDTIAHLPPEGRRDLKRLVEFFDEEGWQRETAFKAIGDAVTEVLERLIQDIHDRA</sequence>
<comment type="caution">
    <text evidence="1">The sequence shown here is derived from an EMBL/GenBank/DDBJ whole genome shotgun (WGS) entry which is preliminary data.</text>
</comment>
<keyword evidence="2" id="KW-1185">Reference proteome</keyword>
<proteinExistence type="predicted"/>
<evidence type="ECO:0000313" key="1">
    <source>
        <dbReference type="EMBL" id="GGD38347.1"/>
    </source>
</evidence>
<reference evidence="1" key="1">
    <citation type="journal article" date="2014" name="Int. J. Syst. Evol. Microbiol.">
        <title>Complete genome sequence of Corynebacterium casei LMG S-19264T (=DSM 44701T), isolated from a smear-ripened cheese.</title>
        <authorList>
            <consortium name="US DOE Joint Genome Institute (JGI-PGF)"/>
            <person name="Walter F."/>
            <person name="Albersmeier A."/>
            <person name="Kalinowski J."/>
            <person name="Ruckert C."/>
        </authorList>
    </citation>
    <scope>NUCLEOTIDE SEQUENCE</scope>
    <source>
        <strain evidence="1">CGMCC 1.15493</strain>
    </source>
</reference>
<name>A0A916YB60_9HYPH</name>
<dbReference type="InterPro" id="IPR029052">
    <property type="entry name" value="Metallo-depent_PP-like"/>
</dbReference>
<dbReference type="EMBL" id="BMJJ01000014">
    <property type="protein sequence ID" value="GGD38347.1"/>
    <property type="molecule type" value="Genomic_DNA"/>
</dbReference>
<dbReference type="AlphaFoldDB" id="A0A916YB60"/>
<dbReference type="Gene3D" id="3.60.21.10">
    <property type="match status" value="1"/>
</dbReference>